<reference evidence="1" key="1">
    <citation type="submission" date="2023-07" db="EMBL/GenBank/DDBJ databases">
        <title>Genomic Encyclopedia of Type Strains, Phase IV (KMG-IV): sequencing the most valuable type-strain genomes for metagenomic binning, comparative biology and taxonomic classification.</title>
        <authorList>
            <person name="Goeker M."/>
        </authorList>
    </citation>
    <scope>NUCLEOTIDE SEQUENCE</scope>
    <source>
        <strain evidence="1">DSM 26174</strain>
    </source>
</reference>
<sequence length="140" mass="16371">MKIQHATFILILLNSVAFGQIKLKDLNGGWKVANDYKSDTIICYNDINFRSNSCMQIVWKIKSSNLKIHQTNICIEPPISSSSIYKEKIHLKNTDHGQFLYLIRNNEFIDKFKILEYKQLENNNNLTPSKQLKLLRIDKI</sequence>
<proteinExistence type="predicted"/>
<evidence type="ECO:0000313" key="1">
    <source>
        <dbReference type="EMBL" id="MDR6238902.1"/>
    </source>
</evidence>
<organism evidence="1 2">
    <name type="scientific">Aureibacter tunicatorum</name>
    <dbReference type="NCBI Taxonomy" id="866807"/>
    <lineage>
        <taxon>Bacteria</taxon>
        <taxon>Pseudomonadati</taxon>
        <taxon>Bacteroidota</taxon>
        <taxon>Cytophagia</taxon>
        <taxon>Cytophagales</taxon>
        <taxon>Persicobacteraceae</taxon>
        <taxon>Aureibacter</taxon>
    </lineage>
</organism>
<dbReference type="AlphaFoldDB" id="A0AAE4BSY6"/>
<protein>
    <submittedName>
        <fullName evidence="1">Uncharacterized protein</fullName>
    </submittedName>
</protein>
<comment type="caution">
    <text evidence="1">The sequence shown here is derived from an EMBL/GenBank/DDBJ whole genome shotgun (WGS) entry which is preliminary data.</text>
</comment>
<accession>A0AAE4BSY6</accession>
<name>A0AAE4BSY6_9BACT</name>
<dbReference type="RefSeq" id="WP_309938407.1">
    <property type="nucleotide sequence ID" value="NZ_AP025305.1"/>
</dbReference>
<dbReference type="EMBL" id="JAVDQD010000002">
    <property type="protein sequence ID" value="MDR6238902.1"/>
    <property type="molecule type" value="Genomic_DNA"/>
</dbReference>
<dbReference type="Proteomes" id="UP001185092">
    <property type="component" value="Unassembled WGS sequence"/>
</dbReference>
<keyword evidence="2" id="KW-1185">Reference proteome</keyword>
<gene>
    <name evidence="1" type="ORF">HNQ88_001939</name>
</gene>
<evidence type="ECO:0000313" key="2">
    <source>
        <dbReference type="Proteomes" id="UP001185092"/>
    </source>
</evidence>